<evidence type="ECO:0000313" key="10">
    <source>
        <dbReference type="Proteomes" id="UP000447574"/>
    </source>
</evidence>
<dbReference type="Proteomes" id="UP000447574">
    <property type="component" value="Unassembled WGS sequence"/>
</dbReference>
<dbReference type="EMBL" id="WIWI01000019">
    <property type="protein sequence ID" value="MQT89171.1"/>
    <property type="molecule type" value="Genomic_DNA"/>
</dbReference>
<dbReference type="InterPro" id="IPR036641">
    <property type="entry name" value="HPT_dom_sf"/>
</dbReference>
<gene>
    <name evidence="8" type="ORF">GHO28_24780</name>
    <name evidence="7" type="ORF">GHO30_27725</name>
    <name evidence="5" type="ORF">GHO37_26645</name>
    <name evidence="6" type="ORF">GHO39_08505</name>
    <name evidence="4" type="ORF">GHO40_17550</name>
</gene>
<organism evidence="4 9">
    <name type="scientific">Pseudomonas helleri</name>
    <dbReference type="NCBI Taxonomy" id="1608996"/>
    <lineage>
        <taxon>Bacteria</taxon>
        <taxon>Pseudomonadati</taxon>
        <taxon>Pseudomonadota</taxon>
        <taxon>Gammaproteobacteria</taxon>
        <taxon>Pseudomonadales</taxon>
        <taxon>Pseudomonadaceae</taxon>
        <taxon>Pseudomonas</taxon>
    </lineage>
</organism>
<reference evidence="9 10" key="1">
    <citation type="submission" date="2019-10" db="EMBL/GenBank/DDBJ databases">
        <title>Evaluation of single-gene subtyping targets for Pseudomonas.</title>
        <authorList>
            <person name="Reichler S.J."/>
            <person name="Orsi R.H."/>
            <person name="Wiedmann M."/>
            <person name="Martin N.H."/>
            <person name="Murphy S.I."/>
        </authorList>
    </citation>
    <scope>NUCLEOTIDE SEQUENCE [LARGE SCALE GENOMIC DNA]</scope>
    <source>
        <strain evidence="8 11">FSL R10-1876</strain>
        <strain evidence="7 12">FSL R10-2107</strain>
        <strain evidence="5 10">FSL R10-2932</strain>
        <strain evidence="6 13">FSL R10-3254</strain>
        <strain evidence="4 9">FSL R10-3257</strain>
    </source>
</reference>
<dbReference type="Proteomes" id="UP000441404">
    <property type="component" value="Unassembled WGS sequence"/>
</dbReference>
<dbReference type="PROSITE" id="PS50894">
    <property type="entry name" value="HPT"/>
    <property type="match status" value="1"/>
</dbReference>
<dbReference type="Gene3D" id="1.20.120.160">
    <property type="entry name" value="HPT domain"/>
    <property type="match status" value="1"/>
</dbReference>
<dbReference type="SUPFAM" id="SSF47226">
    <property type="entry name" value="Histidine-containing phosphotransfer domain, HPT domain"/>
    <property type="match status" value="1"/>
</dbReference>
<dbReference type="RefSeq" id="WP_048386048.1">
    <property type="nucleotide sequence ID" value="NZ_CAUQEU010000011.1"/>
</dbReference>
<dbReference type="EMBL" id="WIWJ01000033">
    <property type="protein sequence ID" value="MQT48512.1"/>
    <property type="molecule type" value="Genomic_DNA"/>
</dbReference>
<evidence type="ECO:0000256" key="2">
    <source>
        <dbReference type="PROSITE-ProRule" id="PRU00110"/>
    </source>
</evidence>
<dbReference type="Proteomes" id="UP000466863">
    <property type="component" value="Unassembled WGS sequence"/>
</dbReference>
<dbReference type="GO" id="GO:0004672">
    <property type="term" value="F:protein kinase activity"/>
    <property type="evidence" value="ECO:0007669"/>
    <property type="project" value="UniProtKB-ARBA"/>
</dbReference>
<evidence type="ECO:0000313" key="7">
    <source>
        <dbReference type="EMBL" id="MQU35105.1"/>
    </source>
</evidence>
<comment type="caution">
    <text evidence="4">The sequence shown here is derived from an EMBL/GenBank/DDBJ whole genome shotgun (WGS) entry which is preliminary data.</text>
</comment>
<evidence type="ECO:0000313" key="13">
    <source>
        <dbReference type="Proteomes" id="UP000489190"/>
    </source>
</evidence>
<evidence type="ECO:0000313" key="4">
    <source>
        <dbReference type="EMBL" id="MQT48512.1"/>
    </source>
</evidence>
<keyword evidence="12" id="KW-1185">Reference proteome</keyword>
<proteinExistence type="predicted"/>
<dbReference type="GeneID" id="97254935"/>
<evidence type="ECO:0000313" key="12">
    <source>
        <dbReference type="Proteomes" id="UP000470186"/>
    </source>
</evidence>
<evidence type="ECO:0000256" key="1">
    <source>
        <dbReference type="ARBA" id="ARBA00023012"/>
    </source>
</evidence>
<protein>
    <submittedName>
        <fullName evidence="4">Hpt domain-containing protein</fullName>
    </submittedName>
</protein>
<evidence type="ECO:0000313" key="6">
    <source>
        <dbReference type="EMBL" id="MQT89171.1"/>
    </source>
</evidence>
<feature type="modified residue" description="Phosphohistidine" evidence="2">
    <location>
        <position position="54"/>
    </location>
</feature>
<dbReference type="Proteomes" id="UP000489190">
    <property type="component" value="Unassembled WGS sequence"/>
</dbReference>
<dbReference type="Pfam" id="PF01627">
    <property type="entry name" value="Hpt"/>
    <property type="match status" value="1"/>
</dbReference>
<evidence type="ECO:0000259" key="3">
    <source>
        <dbReference type="PROSITE" id="PS50894"/>
    </source>
</evidence>
<dbReference type="EMBL" id="WIVX01000265">
    <property type="protein sequence ID" value="MQU35105.1"/>
    <property type="molecule type" value="Genomic_DNA"/>
</dbReference>
<feature type="domain" description="HPt" evidence="3">
    <location>
        <begin position="15"/>
        <end position="108"/>
    </location>
</feature>
<evidence type="ECO:0000313" key="11">
    <source>
        <dbReference type="Proteomes" id="UP000466863"/>
    </source>
</evidence>
<evidence type="ECO:0000313" key="9">
    <source>
        <dbReference type="Proteomes" id="UP000441404"/>
    </source>
</evidence>
<keyword evidence="1" id="KW-0902">Two-component regulatory system</keyword>
<dbReference type="AlphaFoldDB" id="A0A6A7ZIQ4"/>
<evidence type="ECO:0000313" key="8">
    <source>
        <dbReference type="EMBL" id="MQU45694.1"/>
    </source>
</evidence>
<dbReference type="GO" id="GO:0000160">
    <property type="term" value="P:phosphorelay signal transduction system"/>
    <property type="evidence" value="ECO:0007669"/>
    <property type="project" value="UniProtKB-KW"/>
</dbReference>
<dbReference type="Proteomes" id="UP000470186">
    <property type="component" value="Unassembled WGS sequence"/>
</dbReference>
<dbReference type="EMBL" id="WIWF01000194">
    <property type="protein sequence ID" value="MQT77828.1"/>
    <property type="molecule type" value="Genomic_DNA"/>
</dbReference>
<dbReference type="CDD" id="cd00088">
    <property type="entry name" value="HPT"/>
    <property type="match status" value="1"/>
</dbReference>
<dbReference type="InterPro" id="IPR008207">
    <property type="entry name" value="Sig_transdc_His_kin_Hpt_dom"/>
</dbReference>
<sequence>MSEIHMDEQVISSLREVMEEGFADLLDTFLSDSEERIDQLHNAQEARDLTLVAHSFKGSSSNMGATRLALLCGQLEERAQKKQLADIKELVIEINDEYQMVRQLYRAERQRVSVSSYLSGN</sequence>
<keyword evidence="2" id="KW-0597">Phosphoprotein</keyword>
<evidence type="ECO:0000313" key="5">
    <source>
        <dbReference type="EMBL" id="MQT77828.1"/>
    </source>
</evidence>
<name>A0A6A7ZIQ4_9PSED</name>
<dbReference type="EMBL" id="WIVV01000186">
    <property type="protein sequence ID" value="MQU45694.1"/>
    <property type="molecule type" value="Genomic_DNA"/>
</dbReference>
<accession>A0A6A7ZIQ4</accession>